<gene>
    <name evidence="2" type="ORF">CkaCkLH20_11731</name>
</gene>
<feature type="region of interest" description="Disordered" evidence="1">
    <location>
        <begin position="697"/>
        <end position="716"/>
    </location>
</feature>
<name>A0A9P6HVQ6_9PEZI</name>
<reference evidence="2" key="1">
    <citation type="submission" date="2020-03" db="EMBL/GenBank/DDBJ databases">
        <authorList>
            <person name="He L."/>
        </authorList>
    </citation>
    <scope>NUCLEOTIDE SEQUENCE</scope>
    <source>
        <strain evidence="2">CkLH20</strain>
    </source>
</reference>
<evidence type="ECO:0000256" key="1">
    <source>
        <dbReference type="SAM" id="MobiDB-lite"/>
    </source>
</evidence>
<dbReference type="EMBL" id="JAATWM020000050">
    <property type="protein sequence ID" value="KAF9870832.1"/>
    <property type="molecule type" value="Genomic_DNA"/>
</dbReference>
<dbReference type="RefSeq" id="XP_038740293.1">
    <property type="nucleotide sequence ID" value="XM_038894445.1"/>
</dbReference>
<accession>A0A9P6HVQ6</accession>
<evidence type="ECO:0000313" key="2">
    <source>
        <dbReference type="EMBL" id="KAF9870832.1"/>
    </source>
</evidence>
<comment type="caution">
    <text evidence="2">The sequence shown here is derived from an EMBL/GenBank/DDBJ whole genome shotgun (WGS) entry which is preliminary data.</text>
</comment>
<reference evidence="2" key="2">
    <citation type="submission" date="2020-11" db="EMBL/GenBank/DDBJ databases">
        <title>Whole genome sequencing of Colletotrichum sp.</title>
        <authorList>
            <person name="Li H."/>
        </authorList>
    </citation>
    <scope>NUCLEOTIDE SEQUENCE</scope>
    <source>
        <strain evidence="2">CkLH20</strain>
    </source>
</reference>
<protein>
    <submittedName>
        <fullName evidence="2">Pentatricopeptide repeat domain-containing protein</fullName>
    </submittedName>
</protein>
<keyword evidence="3" id="KW-1185">Reference proteome</keyword>
<evidence type="ECO:0000313" key="3">
    <source>
        <dbReference type="Proteomes" id="UP000781932"/>
    </source>
</evidence>
<organism evidence="2 3">
    <name type="scientific">Colletotrichum karsti</name>
    <dbReference type="NCBI Taxonomy" id="1095194"/>
    <lineage>
        <taxon>Eukaryota</taxon>
        <taxon>Fungi</taxon>
        <taxon>Dikarya</taxon>
        <taxon>Ascomycota</taxon>
        <taxon>Pezizomycotina</taxon>
        <taxon>Sordariomycetes</taxon>
        <taxon>Hypocreomycetidae</taxon>
        <taxon>Glomerellales</taxon>
        <taxon>Glomerellaceae</taxon>
        <taxon>Colletotrichum</taxon>
        <taxon>Colletotrichum boninense species complex</taxon>
    </lineage>
</organism>
<dbReference type="AlphaFoldDB" id="A0A9P6HVQ6"/>
<dbReference type="GeneID" id="62167519"/>
<proteinExistence type="predicted"/>
<dbReference type="OrthoDB" id="5366531at2759"/>
<sequence>MRPKPATRDQKAPKNRGTLRIDREANDLLLREADLGLVDISENENDILFWLDLVNAAKREHGQAGVLAVWEAMDVRKTLSDTEGQEAEMLWKAMLNAALDDEGRLDRVFLYAEWMFKVRSVQWPDLYSTIVSHCLRNGQFMRAMQWHIRLMPTFDPGSEAFSDMLRHFVTSTDTQMQQALQSLYVSTFHHGLYDEIIPLLFESGLSELCAEWRKLFLRFHDLPRLTAESQPYLSFLVRYFPGTSLELEEQLVLDVNSSAYWDVKHDSLWDAMNGTHGEDDSPTGRRYSDKLGARWFASSWVPLDFAIHAVHALGVHQIGPLSLQSIALREPTPDGVIARITQLHKVNIGIGHSTYALAVRNFAKAGDSELLHELLHTDIHPDVFDDPEMLQSIRDKAFESGARQTYRLLLAIQPAMAQESIESISNMLLQQRLKQRQNQQALALLDDMRSMNIDLSAASLQHIYSDVLETLPWKLEVDPANWKSLQEAIAFLNRLMLIQKPVPARYWRKTLFGLGRFGRLDELEDLCLAILDTHEARSASPGGLLPVHPTDAPPSNVGALTENLVVPADLPIAHTYHPMRQIFDKSALHVAIARWGFKAGSPRDLSERSPHAGPAVELAITRGVQLLAKLEERGIPVNASTLRGEVIRCLARLYRPGNNRTKALPALAVVIQQINKTAGRISEKQLLPSVHTVQGFITSSEGQRRREKHSQVTQSR</sequence>
<dbReference type="Proteomes" id="UP000781932">
    <property type="component" value="Unassembled WGS sequence"/>
</dbReference>